<dbReference type="CDD" id="cd16922">
    <property type="entry name" value="HATPase_EvgS-ArcB-TorS-like"/>
    <property type="match status" value="1"/>
</dbReference>
<dbReference type="SMART" id="SM00387">
    <property type="entry name" value="HATPase_c"/>
    <property type="match status" value="1"/>
</dbReference>
<dbReference type="PROSITE" id="PS50110">
    <property type="entry name" value="RESPONSE_REGULATORY"/>
    <property type="match status" value="1"/>
</dbReference>
<dbReference type="InterPro" id="IPR005467">
    <property type="entry name" value="His_kinase_dom"/>
</dbReference>
<dbReference type="Pfam" id="PF02743">
    <property type="entry name" value="dCache_1"/>
    <property type="match status" value="1"/>
</dbReference>
<dbReference type="Pfam" id="PF00072">
    <property type="entry name" value="Response_reg"/>
    <property type="match status" value="1"/>
</dbReference>
<evidence type="ECO:0000256" key="3">
    <source>
        <dbReference type="ARBA" id="ARBA00012438"/>
    </source>
</evidence>
<dbReference type="CDD" id="cd12914">
    <property type="entry name" value="PDC1_DGC_like"/>
    <property type="match status" value="1"/>
</dbReference>
<dbReference type="SMART" id="SM00388">
    <property type="entry name" value="HisKA"/>
    <property type="match status" value="1"/>
</dbReference>
<evidence type="ECO:0000256" key="5">
    <source>
        <dbReference type="ARBA" id="ARBA00022553"/>
    </source>
</evidence>
<keyword evidence="14" id="KW-0547">Nucleotide-binding</keyword>
<feature type="domain" description="Histidine kinase" evidence="12">
    <location>
        <begin position="358"/>
        <end position="580"/>
    </location>
</feature>
<keyword evidence="9 11" id="KW-0472">Membrane</keyword>
<evidence type="ECO:0000313" key="15">
    <source>
        <dbReference type="Proteomes" id="UP001165384"/>
    </source>
</evidence>
<keyword evidence="5 10" id="KW-0597">Phosphoprotein</keyword>
<evidence type="ECO:0000313" key="14">
    <source>
        <dbReference type="EMBL" id="MCG2578483.1"/>
    </source>
</evidence>
<dbReference type="InterPro" id="IPR001789">
    <property type="entry name" value="Sig_transdc_resp-reg_receiver"/>
</dbReference>
<evidence type="ECO:0000256" key="9">
    <source>
        <dbReference type="ARBA" id="ARBA00023136"/>
    </source>
</evidence>
<comment type="catalytic activity">
    <reaction evidence="1">
        <text>ATP + protein L-histidine = ADP + protein N-phospho-L-histidine.</text>
        <dbReference type="EC" id="2.7.13.3"/>
    </reaction>
</comment>
<keyword evidence="14" id="KW-0067">ATP-binding</keyword>
<keyword evidence="15" id="KW-1185">Reference proteome</keyword>
<dbReference type="Gene3D" id="3.30.565.10">
    <property type="entry name" value="Histidine kinase-like ATPase, C-terminal domain"/>
    <property type="match status" value="1"/>
</dbReference>
<name>A0ABS9K5R2_9RHOO</name>
<dbReference type="Gene3D" id="3.30.450.20">
    <property type="entry name" value="PAS domain"/>
    <property type="match status" value="2"/>
</dbReference>
<dbReference type="InterPro" id="IPR036890">
    <property type="entry name" value="HATPase_C_sf"/>
</dbReference>
<dbReference type="InterPro" id="IPR011006">
    <property type="entry name" value="CheY-like_superfamily"/>
</dbReference>
<evidence type="ECO:0000256" key="8">
    <source>
        <dbReference type="ARBA" id="ARBA00023012"/>
    </source>
</evidence>
<sequence length="733" mass="81099">MRERLRSLLHRPSTLAGLFGVAVGIILCASAALLAWSLRQEAIEEWQTQLGNISLTIGENVAQSLSSADRVLLGMVERIEATGIRSAEDVHKQMSSQAVHRMLRDKIEGLPQIDVATITDRDGKVVNFTRSWPPPPIDLSDRDYYQAHIGNPAIKTYVSMPVKNKGNGKWTFYLSRRLNDADGQFMGMALVGLSVDFFEDFFQHIHLGEGASLSMLRRDFRYLARWPHNDDVLGKPNLSGSSHLVIEVMQQQSGVVITEGERLATGSVVEARMGSPRLLDQFPIIVNATITEDLYLASWRRSVSAIVFVVGGSLAILILIFVLLARLLRQRENDAKNLLALKQQAETANTEKSRFLATMSHEIRTPLNGVLGMAQLLLMEEVSEAERHEYARTIISSGQILLALLNDILDLSKIEAGKFELQNEVFSPQQILEETASLFAQLALAKGLALDSAWLGPADRRYRGDPIRLRQILSNLVGNAIKFSHQGFVRIEADQIESADHKAMLEFSVIDSGIGIPADKQALLFRPFTQADTSTTRQFGGTGLGLSITRNLARLMGGEAGVNSEVGKGSRFWFRIPATFQPEHQDSRKTPRPAPVGRTETNLRASGHVLVAEDNATNRKVVEALLNKLGIRSVSVRNGQEAVELVTSSERPDAVLMDIQMPVMDGLSATEHIRRWELESGQARLPIIALTGGAFEEDRQRCLEAGMDDFLTKPLKFDQLSSVLVQYLGQVDE</sequence>
<dbReference type="PANTHER" id="PTHR45339">
    <property type="entry name" value="HYBRID SIGNAL TRANSDUCTION HISTIDINE KINASE J"/>
    <property type="match status" value="1"/>
</dbReference>
<feature type="transmembrane region" description="Helical" evidence="11">
    <location>
        <begin position="12"/>
        <end position="38"/>
    </location>
</feature>
<dbReference type="CDD" id="cd17546">
    <property type="entry name" value="REC_hyHK_CKI1_RcsC-like"/>
    <property type="match status" value="1"/>
</dbReference>
<keyword evidence="4" id="KW-1003">Cell membrane</keyword>
<dbReference type="EC" id="2.7.13.3" evidence="3"/>
<dbReference type="InterPro" id="IPR036097">
    <property type="entry name" value="HisK_dim/P_sf"/>
</dbReference>
<evidence type="ECO:0000256" key="6">
    <source>
        <dbReference type="ARBA" id="ARBA00022692"/>
    </source>
</evidence>
<dbReference type="Pfam" id="PF02518">
    <property type="entry name" value="HATPase_c"/>
    <property type="match status" value="1"/>
</dbReference>
<dbReference type="InterPro" id="IPR003661">
    <property type="entry name" value="HisK_dim/P_dom"/>
</dbReference>
<evidence type="ECO:0000259" key="13">
    <source>
        <dbReference type="PROSITE" id="PS50110"/>
    </source>
</evidence>
<evidence type="ECO:0000256" key="1">
    <source>
        <dbReference type="ARBA" id="ARBA00000085"/>
    </source>
</evidence>
<dbReference type="Proteomes" id="UP001165384">
    <property type="component" value="Unassembled WGS sequence"/>
</dbReference>
<feature type="transmembrane region" description="Helical" evidence="11">
    <location>
        <begin position="305"/>
        <end position="328"/>
    </location>
</feature>
<dbReference type="PRINTS" id="PR00344">
    <property type="entry name" value="BCTRLSENSOR"/>
</dbReference>
<comment type="subcellular location">
    <subcellularLocation>
        <location evidence="2">Cell membrane</location>
        <topology evidence="2">Multi-pass membrane protein</topology>
    </subcellularLocation>
</comment>
<dbReference type="InterPro" id="IPR004358">
    <property type="entry name" value="Sig_transdc_His_kin-like_C"/>
</dbReference>
<feature type="modified residue" description="4-aspartylphosphate" evidence="10">
    <location>
        <position position="658"/>
    </location>
</feature>
<comment type="caution">
    <text evidence="14">The sequence shown here is derived from an EMBL/GenBank/DDBJ whole genome shotgun (WGS) entry which is preliminary data.</text>
</comment>
<keyword evidence="7 11" id="KW-1133">Transmembrane helix</keyword>
<evidence type="ECO:0000256" key="11">
    <source>
        <dbReference type="SAM" id="Phobius"/>
    </source>
</evidence>
<keyword evidence="8" id="KW-0902">Two-component regulatory system</keyword>
<evidence type="ECO:0000256" key="4">
    <source>
        <dbReference type="ARBA" id="ARBA00022475"/>
    </source>
</evidence>
<dbReference type="CDD" id="cd12915">
    <property type="entry name" value="PDC2_DGC_like"/>
    <property type="match status" value="1"/>
</dbReference>
<dbReference type="RefSeq" id="WP_275711855.1">
    <property type="nucleotide sequence ID" value="NZ_JAKLTN010000003.1"/>
</dbReference>
<dbReference type="InterPro" id="IPR003594">
    <property type="entry name" value="HATPase_dom"/>
</dbReference>
<evidence type="ECO:0000259" key="12">
    <source>
        <dbReference type="PROSITE" id="PS50109"/>
    </source>
</evidence>
<protein>
    <recommendedName>
        <fullName evidence="3">histidine kinase</fullName>
        <ecNumber evidence="3">2.7.13.3</ecNumber>
    </recommendedName>
</protein>
<dbReference type="GO" id="GO:0005524">
    <property type="term" value="F:ATP binding"/>
    <property type="evidence" value="ECO:0007669"/>
    <property type="project" value="UniProtKB-KW"/>
</dbReference>
<gene>
    <name evidence="14" type="ORF">LZ012_15920</name>
</gene>
<evidence type="ECO:0000256" key="10">
    <source>
        <dbReference type="PROSITE-ProRule" id="PRU00169"/>
    </source>
</evidence>
<dbReference type="PANTHER" id="PTHR45339:SF1">
    <property type="entry name" value="HYBRID SIGNAL TRANSDUCTION HISTIDINE KINASE J"/>
    <property type="match status" value="1"/>
</dbReference>
<dbReference type="Pfam" id="PF00512">
    <property type="entry name" value="HisKA"/>
    <property type="match status" value="1"/>
</dbReference>
<keyword evidence="6 11" id="KW-0812">Transmembrane</keyword>
<proteinExistence type="predicted"/>
<evidence type="ECO:0000256" key="7">
    <source>
        <dbReference type="ARBA" id="ARBA00022989"/>
    </source>
</evidence>
<dbReference type="Gene3D" id="3.40.50.2300">
    <property type="match status" value="1"/>
</dbReference>
<dbReference type="CDD" id="cd00082">
    <property type="entry name" value="HisKA"/>
    <property type="match status" value="1"/>
</dbReference>
<dbReference type="SUPFAM" id="SSF55874">
    <property type="entry name" value="ATPase domain of HSP90 chaperone/DNA topoisomerase II/histidine kinase"/>
    <property type="match status" value="1"/>
</dbReference>
<accession>A0ABS9K5R2</accession>
<feature type="domain" description="Response regulatory" evidence="13">
    <location>
        <begin position="608"/>
        <end position="728"/>
    </location>
</feature>
<dbReference type="PROSITE" id="PS50109">
    <property type="entry name" value="HIS_KIN"/>
    <property type="match status" value="1"/>
</dbReference>
<dbReference type="EMBL" id="JAKLTN010000003">
    <property type="protein sequence ID" value="MCG2578483.1"/>
    <property type="molecule type" value="Genomic_DNA"/>
</dbReference>
<organism evidence="14 15">
    <name type="scientific">Dechloromonas hankyongensis</name>
    <dbReference type="NCBI Taxonomy" id="2908002"/>
    <lineage>
        <taxon>Bacteria</taxon>
        <taxon>Pseudomonadati</taxon>
        <taxon>Pseudomonadota</taxon>
        <taxon>Betaproteobacteria</taxon>
        <taxon>Rhodocyclales</taxon>
        <taxon>Azonexaceae</taxon>
        <taxon>Dechloromonas</taxon>
    </lineage>
</organism>
<reference evidence="14" key="1">
    <citation type="submission" date="2022-01" db="EMBL/GenBank/DDBJ databases">
        <authorList>
            <person name="Jo J.-H."/>
            <person name="Im W.-T."/>
        </authorList>
    </citation>
    <scope>NUCLEOTIDE SEQUENCE</scope>
    <source>
        <strain evidence="14">XY25</strain>
    </source>
</reference>
<dbReference type="SMART" id="SM00448">
    <property type="entry name" value="REC"/>
    <property type="match status" value="1"/>
</dbReference>
<evidence type="ECO:0000256" key="2">
    <source>
        <dbReference type="ARBA" id="ARBA00004651"/>
    </source>
</evidence>
<dbReference type="SUPFAM" id="SSF52172">
    <property type="entry name" value="CheY-like"/>
    <property type="match status" value="1"/>
</dbReference>
<dbReference type="Gene3D" id="1.10.287.130">
    <property type="match status" value="1"/>
</dbReference>
<dbReference type="InterPro" id="IPR033479">
    <property type="entry name" value="dCache_1"/>
</dbReference>
<dbReference type="SUPFAM" id="SSF47384">
    <property type="entry name" value="Homodimeric domain of signal transducing histidine kinase"/>
    <property type="match status" value="1"/>
</dbReference>